<feature type="transmembrane region" description="Helical" evidence="9">
    <location>
        <begin position="152"/>
        <end position="171"/>
    </location>
</feature>
<evidence type="ECO:0000256" key="6">
    <source>
        <dbReference type="ARBA" id="ARBA00022970"/>
    </source>
</evidence>
<feature type="transmembrane region" description="Helical" evidence="9">
    <location>
        <begin position="410"/>
        <end position="431"/>
    </location>
</feature>
<reference evidence="11" key="1">
    <citation type="journal article" date="2019" name="Int. J. Syst. Evol. Microbiol.">
        <title>The Global Catalogue of Microorganisms (GCM) 10K type strain sequencing project: providing services to taxonomists for standard genome sequencing and annotation.</title>
        <authorList>
            <consortium name="The Broad Institute Genomics Platform"/>
            <consortium name="The Broad Institute Genome Sequencing Center for Infectious Disease"/>
            <person name="Wu L."/>
            <person name="Ma J."/>
        </authorList>
    </citation>
    <scope>NUCLEOTIDE SEQUENCE [LARGE SCALE GENOMIC DNA]</scope>
    <source>
        <strain evidence="11">CCUG 59129</strain>
    </source>
</reference>
<protein>
    <recommendedName>
        <fullName evidence="9">Branched-chain amino acid transport system carrier protein</fullName>
    </recommendedName>
</protein>
<feature type="transmembrane region" description="Helical" evidence="9">
    <location>
        <begin position="45"/>
        <end position="67"/>
    </location>
</feature>
<keyword evidence="8 9" id="KW-0472">Membrane</keyword>
<feature type="transmembrane region" description="Helical" evidence="9">
    <location>
        <begin position="119"/>
        <end position="140"/>
    </location>
</feature>
<feature type="transmembrane region" description="Helical" evidence="9">
    <location>
        <begin position="372"/>
        <end position="390"/>
    </location>
</feature>
<feature type="transmembrane region" description="Helical" evidence="9">
    <location>
        <begin position="342"/>
        <end position="363"/>
    </location>
</feature>
<evidence type="ECO:0000256" key="5">
    <source>
        <dbReference type="ARBA" id="ARBA00022692"/>
    </source>
</evidence>
<dbReference type="PANTHER" id="PTHR30588:SF0">
    <property type="entry name" value="BRANCHED-CHAIN AMINO ACID PERMEASE BRNQ"/>
    <property type="match status" value="1"/>
</dbReference>
<dbReference type="RefSeq" id="WP_377565000.1">
    <property type="nucleotide sequence ID" value="NZ_JBHTJZ010000021.1"/>
</dbReference>
<keyword evidence="7 9" id="KW-1133">Transmembrane helix</keyword>
<evidence type="ECO:0000256" key="8">
    <source>
        <dbReference type="ARBA" id="ARBA00023136"/>
    </source>
</evidence>
<accession>A0ABW3HSF4</accession>
<comment type="caution">
    <text evidence="9">Lacks conserved residue(s) required for the propagation of feature annotation.</text>
</comment>
<evidence type="ECO:0000256" key="9">
    <source>
        <dbReference type="RuleBase" id="RU362122"/>
    </source>
</evidence>
<sequence length="444" mass="47738">MHRMPFSSTLTIGFMLFALFFGAGNLVFPAMMGQFAGNQLWQANLGFLITGVGLPLLGTLALGFSGLKNLLALTNRVHPWFALGYTTLLYLTIGPLFAMPRTGSISYEIGFKPYIGSEHSSLGMAIFTVLFFGVTLLFSINPARMVDIVGKILTPILITCITILAIASFTLPMGELQQPESGYASQAFFKGFQEGYLTMDALAALVFGILVINTIQAKGVTERKSILSVCFRATLIAASMLAVIYTSLAHMGATSVSVFGVLANGGEVLNLVTSHYFGTFGGFVLGIIVLLACLTTSIGLTTACSSYFQTIIPALSYRQLCIGLTVVSALLANIGLEQLIQFSVPVLSILYPLAIVLILLTFLHHLFQGKRAVYMVSLLLTFLISLVDGLEDTPLDIVQLSDWFNLYLPLYDLGLGWLIPACAGGLIGLLLPEHSSMGPGRKKV</sequence>
<evidence type="ECO:0000256" key="3">
    <source>
        <dbReference type="ARBA" id="ARBA00022448"/>
    </source>
</evidence>
<dbReference type="InterPro" id="IPR004685">
    <property type="entry name" value="Brnchd-chn_aa_trnsp_Livcs"/>
</dbReference>
<keyword evidence="11" id="KW-1185">Reference proteome</keyword>
<dbReference type="Pfam" id="PF05525">
    <property type="entry name" value="Branch_AA_trans"/>
    <property type="match status" value="1"/>
</dbReference>
<feature type="transmembrane region" description="Helical" evidence="9">
    <location>
        <begin position="283"/>
        <end position="308"/>
    </location>
</feature>
<evidence type="ECO:0000256" key="7">
    <source>
        <dbReference type="ARBA" id="ARBA00022989"/>
    </source>
</evidence>
<gene>
    <name evidence="10" type="primary">brnQ</name>
    <name evidence="10" type="ORF">ACFQ2I_13950</name>
</gene>
<name>A0ABW3HSF4_9BACL</name>
<dbReference type="NCBIfam" id="TIGR00796">
    <property type="entry name" value="livcs"/>
    <property type="match status" value="1"/>
</dbReference>
<keyword evidence="5 9" id="KW-0812">Transmembrane</keyword>
<keyword evidence="3 9" id="KW-0813">Transport</keyword>
<feature type="transmembrane region" description="Helical" evidence="9">
    <location>
        <begin position="320"/>
        <end position="336"/>
    </location>
</feature>
<keyword evidence="6 9" id="KW-0029">Amino-acid transport</keyword>
<comment type="subcellular location">
    <subcellularLocation>
        <location evidence="1 9">Cell membrane</location>
        <topology evidence="1 9">Multi-pass membrane protein</topology>
    </subcellularLocation>
</comment>
<dbReference type="Proteomes" id="UP001596989">
    <property type="component" value="Unassembled WGS sequence"/>
</dbReference>
<feature type="transmembrane region" description="Helical" evidence="9">
    <location>
        <begin position="235"/>
        <end position="263"/>
    </location>
</feature>
<comment type="similarity">
    <text evidence="2 9">Belongs to the branched chain amino acid transporter family.</text>
</comment>
<evidence type="ECO:0000313" key="10">
    <source>
        <dbReference type="EMBL" id="MFD0960492.1"/>
    </source>
</evidence>
<feature type="transmembrane region" description="Helical" evidence="9">
    <location>
        <begin position="79"/>
        <end position="99"/>
    </location>
</feature>
<dbReference type="PANTHER" id="PTHR30588">
    <property type="entry name" value="BRANCHED-CHAIN AMINO ACID TRANSPORT SYSTEM 2 CARRIER PROTEIN"/>
    <property type="match status" value="1"/>
</dbReference>
<organism evidence="10 11">
    <name type="scientific">Paenibacillus chungangensis</name>
    <dbReference type="NCBI Taxonomy" id="696535"/>
    <lineage>
        <taxon>Bacteria</taxon>
        <taxon>Bacillati</taxon>
        <taxon>Bacillota</taxon>
        <taxon>Bacilli</taxon>
        <taxon>Bacillales</taxon>
        <taxon>Paenibacillaceae</taxon>
        <taxon>Paenibacillus</taxon>
    </lineage>
</organism>
<feature type="transmembrane region" description="Helical" evidence="9">
    <location>
        <begin position="196"/>
        <end position="215"/>
    </location>
</feature>
<evidence type="ECO:0000256" key="1">
    <source>
        <dbReference type="ARBA" id="ARBA00004651"/>
    </source>
</evidence>
<evidence type="ECO:0000313" key="11">
    <source>
        <dbReference type="Proteomes" id="UP001596989"/>
    </source>
</evidence>
<evidence type="ECO:0000256" key="4">
    <source>
        <dbReference type="ARBA" id="ARBA00022475"/>
    </source>
</evidence>
<evidence type="ECO:0000256" key="2">
    <source>
        <dbReference type="ARBA" id="ARBA00008540"/>
    </source>
</evidence>
<comment type="function">
    <text evidence="9">Component of the transport system for branched-chain amino acids.</text>
</comment>
<dbReference type="EMBL" id="JBHTJZ010000021">
    <property type="protein sequence ID" value="MFD0960492.1"/>
    <property type="molecule type" value="Genomic_DNA"/>
</dbReference>
<proteinExistence type="inferred from homology"/>
<comment type="caution">
    <text evidence="10">The sequence shown here is derived from an EMBL/GenBank/DDBJ whole genome shotgun (WGS) entry which is preliminary data.</text>
</comment>
<keyword evidence="4" id="KW-1003">Cell membrane</keyword>